<dbReference type="Gene3D" id="3.10.129.10">
    <property type="entry name" value="Hotdog Thioesterase"/>
    <property type="match status" value="1"/>
</dbReference>
<evidence type="ECO:0000313" key="2">
    <source>
        <dbReference type="EMBL" id="TWO19722.1"/>
    </source>
</evidence>
<accession>A0A562XC58</accession>
<dbReference type="AlphaFoldDB" id="A0A562XC58"/>
<dbReference type="RefSeq" id="WP_063997997.1">
    <property type="nucleotide sequence ID" value="NZ_VOAP01000016.1"/>
</dbReference>
<reference evidence="2 3" key="1">
    <citation type="submission" date="2019-07" db="EMBL/GenBank/DDBJ databases">
        <title>Rapid identification of Enteric Bacteria from Whole Genome Sequences (WGS) using Average Nucleotide Identity (ANI).</title>
        <authorList>
            <person name="Lane C."/>
        </authorList>
    </citation>
    <scope>NUCLEOTIDE SEQUENCE [LARGE SCALE GENOMIC DNA]</scope>
    <source>
        <strain evidence="2 3">D2411</strain>
    </source>
</reference>
<dbReference type="Proteomes" id="UP000321812">
    <property type="component" value="Unassembled WGS sequence"/>
</dbReference>
<name>A0A562XC58_CAMHY</name>
<sequence length="170" mass="18807">MAENENIYEANKAEEAPTPQPENPFGISVNVFQNTNSAFCGTIVDIKKNYAKTSIGLTPDMKYDSDLANSGFLFIAADFAAQAAVNLPYLVTIGSKVSFFAPAKIGDMIEFEANAFFEESKKREVKVVGKIKDIKIFEGNFQIVVLEDHILKLQKQALETQATKRESKSD</sequence>
<proteinExistence type="predicted"/>
<evidence type="ECO:0000256" key="1">
    <source>
        <dbReference type="SAM" id="MobiDB-lite"/>
    </source>
</evidence>
<dbReference type="GeneID" id="56510232"/>
<evidence type="ECO:0000313" key="3">
    <source>
        <dbReference type="Proteomes" id="UP000321812"/>
    </source>
</evidence>
<organism evidence="2 3">
    <name type="scientific">Campylobacter hyointestinalis</name>
    <dbReference type="NCBI Taxonomy" id="198"/>
    <lineage>
        <taxon>Bacteria</taxon>
        <taxon>Pseudomonadati</taxon>
        <taxon>Campylobacterota</taxon>
        <taxon>Epsilonproteobacteria</taxon>
        <taxon>Campylobacterales</taxon>
        <taxon>Campylobacteraceae</taxon>
        <taxon>Campylobacter</taxon>
    </lineage>
</organism>
<dbReference type="InterPro" id="IPR029069">
    <property type="entry name" value="HotDog_dom_sf"/>
</dbReference>
<protein>
    <submittedName>
        <fullName evidence="2">PaaI family thioesterase</fullName>
    </submittedName>
</protein>
<gene>
    <name evidence="2" type="ORF">YZ82_06430</name>
</gene>
<comment type="caution">
    <text evidence="2">The sequence shown here is derived from an EMBL/GenBank/DDBJ whole genome shotgun (WGS) entry which is preliminary data.</text>
</comment>
<feature type="region of interest" description="Disordered" evidence="1">
    <location>
        <begin position="1"/>
        <end position="25"/>
    </location>
</feature>
<dbReference type="EMBL" id="VOAP01000016">
    <property type="protein sequence ID" value="TWO19722.1"/>
    <property type="molecule type" value="Genomic_DNA"/>
</dbReference>
<dbReference type="SUPFAM" id="SSF54637">
    <property type="entry name" value="Thioesterase/thiol ester dehydrase-isomerase"/>
    <property type="match status" value="1"/>
</dbReference>